<evidence type="ECO:0000313" key="11">
    <source>
        <dbReference type="EMBL" id="CAK9076060.1"/>
    </source>
</evidence>
<feature type="signal peptide" evidence="8">
    <location>
        <begin position="1"/>
        <end position="18"/>
    </location>
</feature>
<organism evidence="10 12">
    <name type="scientific">Durusdinium trenchii</name>
    <dbReference type="NCBI Taxonomy" id="1381693"/>
    <lineage>
        <taxon>Eukaryota</taxon>
        <taxon>Sar</taxon>
        <taxon>Alveolata</taxon>
        <taxon>Dinophyceae</taxon>
        <taxon>Suessiales</taxon>
        <taxon>Symbiodiniaceae</taxon>
        <taxon>Durusdinium</taxon>
    </lineage>
</organism>
<dbReference type="SUPFAM" id="SSF52833">
    <property type="entry name" value="Thioredoxin-like"/>
    <property type="match status" value="1"/>
</dbReference>
<protein>
    <recommendedName>
        <fullName evidence="4">protein disulfide-isomerase</fullName>
        <ecNumber evidence="4">5.3.4.1</ecNumber>
    </recommendedName>
</protein>
<comment type="caution">
    <text evidence="10">The sequence shown here is derived from an EMBL/GenBank/DDBJ whole genome shotgun (WGS) entry which is preliminary data.</text>
</comment>
<keyword evidence="7" id="KW-0676">Redox-active center</keyword>
<evidence type="ECO:0000256" key="1">
    <source>
        <dbReference type="ARBA" id="ARBA00001182"/>
    </source>
</evidence>
<evidence type="ECO:0000313" key="12">
    <source>
        <dbReference type="Proteomes" id="UP001642484"/>
    </source>
</evidence>
<evidence type="ECO:0000256" key="6">
    <source>
        <dbReference type="ARBA" id="ARBA00023235"/>
    </source>
</evidence>
<feature type="chain" id="PRO_5045029425" description="protein disulfide-isomerase" evidence="8">
    <location>
        <begin position="19"/>
        <end position="304"/>
    </location>
</feature>
<dbReference type="PANTHER" id="PTHR18929:SF132">
    <property type="entry name" value="PROTEIN DISULFIDE-ISOMERASE A3"/>
    <property type="match status" value="1"/>
</dbReference>
<dbReference type="EC" id="5.3.4.1" evidence="4"/>
<keyword evidence="8" id="KW-0732">Signal</keyword>
<evidence type="ECO:0000259" key="9">
    <source>
        <dbReference type="PROSITE" id="PS51352"/>
    </source>
</evidence>
<evidence type="ECO:0000313" key="10">
    <source>
        <dbReference type="EMBL" id="CAK9075802.1"/>
    </source>
</evidence>
<proteinExistence type="inferred from homology"/>
<name>A0ABP0PJT4_9DINO</name>
<sequence length="304" mass="33589">MGQAVRCLWLAAVFLANSEEVVELDGQNFTWAMRAYPRLLLFFYAPWCGHSRSLDPEVRRAAAELQGSVAVAKIDASMEVEIADEFGISAYPGLFLLQKGSYEEFTGRRSAAAIADWTRSKIGSALELVNNSDQLQDALGRRGVHSALVATGDAGRQATVKRLAERFRTWGKFIFLAGGLHPRVQLFRGLDELLEGPASASASDEEAEQKLVEFMQAHQLPLFGEVSEENFYHYVVFADAAAHKDYLLMLGAREFPVFLLQKGTLSAIEVGEIETWALPLESPIRPEAIISWMDQVLPRLGVAA</sequence>
<keyword evidence="12" id="KW-1185">Reference proteome</keyword>
<dbReference type="EMBL" id="CAXAMN010023239">
    <property type="protein sequence ID" value="CAK9076060.1"/>
    <property type="molecule type" value="Genomic_DNA"/>
</dbReference>
<keyword evidence="6" id="KW-0413">Isomerase</keyword>
<evidence type="ECO:0000256" key="4">
    <source>
        <dbReference type="ARBA" id="ARBA00012723"/>
    </source>
</evidence>
<dbReference type="PANTHER" id="PTHR18929">
    <property type="entry name" value="PROTEIN DISULFIDE ISOMERASE"/>
    <property type="match status" value="1"/>
</dbReference>
<evidence type="ECO:0000256" key="7">
    <source>
        <dbReference type="ARBA" id="ARBA00023284"/>
    </source>
</evidence>
<dbReference type="Proteomes" id="UP001642484">
    <property type="component" value="Unassembled WGS sequence"/>
</dbReference>
<comment type="similarity">
    <text evidence="3">Belongs to the protein disulfide isomerase family.</text>
</comment>
<comment type="catalytic activity">
    <reaction evidence="1">
        <text>Catalyzes the rearrangement of -S-S- bonds in proteins.</text>
        <dbReference type="EC" id="5.3.4.1"/>
    </reaction>
</comment>
<evidence type="ECO:0000256" key="2">
    <source>
        <dbReference type="ARBA" id="ARBA00004319"/>
    </source>
</evidence>
<feature type="domain" description="Thioredoxin" evidence="9">
    <location>
        <begin position="10"/>
        <end position="137"/>
    </location>
</feature>
<dbReference type="Pfam" id="PF00085">
    <property type="entry name" value="Thioredoxin"/>
    <property type="match status" value="1"/>
</dbReference>
<reference evidence="10 12" key="1">
    <citation type="submission" date="2024-02" db="EMBL/GenBank/DDBJ databases">
        <authorList>
            <person name="Chen Y."/>
            <person name="Shah S."/>
            <person name="Dougan E. K."/>
            <person name="Thang M."/>
            <person name="Chan C."/>
        </authorList>
    </citation>
    <scope>NUCLEOTIDE SEQUENCE [LARGE SCALE GENOMIC DNA]</scope>
</reference>
<gene>
    <name evidence="10" type="ORF">CCMP2556_LOCUS37348</name>
    <name evidence="11" type="ORF">CCMP2556_LOCUS37473</name>
</gene>
<dbReference type="PROSITE" id="PS51352">
    <property type="entry name" value="THIOREDOXIN_2"/>
    <property type="match status" value="1"/>
</dbReference>
<dbReference type="EMBL" id="CAXAMN010023195">
    <property type="protein sequence ID" value="CAK9075802.1"/>
    <property type="molecule type" value="Genomic_DNA"/>
</dbReference>
<keyword evidence="5" id="KW-0256">Endoplasmic reticulum</keyword>
<dbReference type="Gene3D" id="3.40.30.10">
    <property type="entry name" value="Glutaredoxin"/>
    <property type="match status" value="1"/>
</dbReference>
<dbReference type="InterPro" id="IPR036249">
    <property type="entry name" value="Thioredoxin-like_sf"/>
</dbReference>
<dbReference type="InterPro" id="IPR013766">
    <property type="entry name" value="Thioredoxin_domain"/>
</dbReference>
<comment type="subcellular location">
    <subcellularLocation>
        <location evidence="2">Endoplasmic reticulum lumen</location>
    </subcellularLocation>
</comment>
<evidence type="ECO:0000256" key="5">
    <source>
        <dbReference type="ARBA" id="ARBA00022824"/>
    </source>
</evidence>
<dbReference type="CDD" id="cd02961">
    <property type="entry name" value="PDI_a_family"/>
    <property type="match status" value="1"/>
</dbReference>
<evidence type="ECO:0000256" key="3">
    <source>
        <dbReference type="ARBA" id="ARBA00006347"/>
    </source>
</evidence>
<evidence type="ECO:0000256" key="8">
    <source>
        <dbReference type="SAM" id="SignalP"/>
    </source>
</evidence>
<accession>A0ABP0PJT4</accession>